<dbReference type="Proteomes" id="UP000011761">
    <property type="component" value="Unassembled WGS sequence"/>
</dbReference>
<dbReference type="OrthoDB" id="10253869at2759"/>
<sequence>MDALQFDPKIHFPQVKIILDDPEHEGWKTLLSLASDGIDGPFSEEDVLEHARRDDPARIALIYFTSGTTSGAPKGCPRRVDAPSLGMEANPWNLKAQGNDRERLLLSTPNYRVICPTVTMMTWKAGGALVVPSPPPVPGTSNTTGMLDAVEQHNVTMMVLIPVFMHLMLAESSFAARDLSSLNVVYLGADLITKKDLFTLRKAFNHCRTGVAYGMTEVGCVTRWPFFDRFLDKLPYSHDVCPVGVPAAGVRLRIWDEGRKRVVHRGEMGELSFDCGIAARKYLDNVKSESFFSGESGREWFRTGDLAFVDQNGVLFIKGRMKDIIKRAGFSISPSAVEASIGSLTGVKTVLIASPSSQLGQEPFAVLERQTCKAEEAFKAHVVEMFGTECSLAGAASLADLGLKAFPINRTAKVEKFALEKRVLELRSKASA</sequence>
<dbReference type="EMBL" id="KB445552">
    <property type="protein sequence ID" value="EMC99275.1"/>
    <property type="molecule type" value="Genomic_DNA"/>
</dbReference>
<dbReference type="InterPro" id="IPR045851">
    <property type="entry name" value="AMP-bd_C_sf"/>
</dbReference>
<dbReference type="Pfam" id="PF00501">
    <property type="entry name" value="AMP-binding"/>
    <property type="match status" value="1"/>
</dbReference>
<dbReference type="KEGG" id="bcom:BAUCODRAFT_146239"/>
<dbReference type="STRING" id="717646.M2NJF2"/>
<feature type="domain" description="AMP-dependent synthetase/ligase" evidence="1">
    <location>
        <begin position="23"/>
        <end position="274"/>
    </location>
</feature>
<dbReference type="InterPro" id="IPR000873">
    <property type="entry name" value="AMP-dep_synth/lig_dom"/>
</dbReference>
<dbReference type="HOGENOM" id="CLU_000022_72_0_1"/>
<dbReference type="OMA" id="GREWFRT"/>
<keyword evidence="3" id="KW-1185">Reference proteome</keyword>
<dbReference type="PANTHER" id="PTHR43767">
    <property type="entry name" value="LONG-CHAIN-FATTY-ACID--COA LIGASE"/>
    <property type="match status" value="1"/>
</dbReference>
<protein>
    <recommendedName>
        <fullName evidence="1">AMP-dependent synthetase/ligase domain-containing protein</fullName>
    </recommendedName>
</protein>
<dbReference type="CDD" id="cd04433">
    <property type="entry name" value="AFD_class_I"/>
    <property type="match status" value="1"/>
</dbReference>
<gene>
    <name evidence="2" type="ORF">BAUCODRAFT_146239</name>
</gene>
<dbReference type="InterPro" id="IPR050237">
    <property type="entry name" value="ATP-dep_AMP-bd_enzyme"/>
</dbReference>
<dbReference type="GeneID" id="19108671"/>
<dbReference type="Gene3D" id="3.30.300.30">
    <property type="match status" value="1"/>
</dbReference>
<dbReference type="AlphaFoldDB" id="M2NJF2"/>
<evidence type="ECO:0000313" key="3">
    <source>
        <dbReference type="Proteomes" id="UP000011761"/>
    </source>
</evidence>
<dbReference type="PANTHER" id="PTHR43767:SF1">
    <property type="entry name" value="NONRIBOSOMAL PEPTIDE SYNTHASE PES1 (EUROFUNG)-RELATED"/>
    <property type="match status" value="1"/>
</dbReference>
<reference evidence="2 3" key="1">
    <citation type="journal article" date="2012" name="PLoS Pathog.">
        <title>Diverse lifestyles and strategies of plant pathogenesis encoded in the genomes of eighteen Dothideomycetes fungi.</title>
        <authorList>
            <person name="Ohm R.A."/>
            <person name="Feau N."/>
            <person name="Henrissat B."/>
            <person name="Schoch C.L."/>
            <person name="Horwitz B.A."/>
            <person name="Barry K.W."/>
            <person name="Condon B.J."/>
            <person name="Copeland A.C."/>
            <person name="Dhillon B."/>
            <person name="Glaser F."/>
            <person name="Hesse C.N."/>
            <person name="Kosti I."/>
            <person name="LaButti K."/>
            <person name="Lindquist E.A."/>
            <person name="Lucas S."/>
            <person name="Salamov A.A."/>
            <person name="Bradshaw R.E."/>
            <person name="Ciuffetti L."/>
            <person name="Hamelin R.C."/>
            <person name="Kema G.H.J."/>
            <person name="Lawrence C."/>
            <person name="Scott J.A."/>
            <person name="Spatafora J.W."/>
            <person name="Turgeon B.G."/>
            <person name="de Wit P.J.G.M."/>
            <person name="Zhong S."/>
            <person name="Goodwin S.B."/>
            <person name="Grigoriev I.V."/>
        </authorList>
    </citation>
    <scope>NUCLEOTIDE SEQUENCE [LARGE SCALE GENOMIC DNA]</scope>
    <source>
        <strain evidence="2 3">UAMH 10762</strain>
    </source>
</reference>
<organism evidence="2 3">
    <name type="scientific">Baudoinia panamericana (strain UAMH 10762)</name>
    <name type="common">Angels' share fungus</name>
    <name type="synonym">Baudoinia compniacensis (strain UAMH 10762)</name>
    <dbReference type="NCBI Taxonomy" id="717646"/>
    <lineage>
        <taxon>Eukaryota</taxon>
        <taxon>Fungi</taxon>
        <taxon>Dikarya</taxon>
        <taxon>Ascomycota</taxon>
        <taxon>Pezizomycotina</taxon>
        <taxon>Dothideomycetes</taxon>
        <taxon>Dothideomycetidae</taxon>
        <taxon>Mycosphaerellales</taxon>
        <taxon>Teratosphaeriaceae</taxon>
        <taxon>Baudoinia</taxon>
    </lineage>
</organism>
<dbReference type="eggNOG" id="KOG1176">
    <property type="taxonomic scope" value="Eukaryota"/>
</dbReference>
<name>M2NJF2_BAUPA</name>
<dbReference type="SUPFAM" id="SSF56801">
    <property type="entry name" value="Acetyl-CoA synthetase-like"/>
    <property type="match status" value="1"/>
</dbReference>
<evidence type="ECO:0000313" key="2">
    <source>
        <dbReference type="EMBL" id="EMC99275.1"/>
    </source>
</evidence>
<dbReference type="InterPro" id="IPR042099">
    <property type="entry name" value="ANL_N_sf"/>
</dbReference>
<dbReference type="Gene3D" id="3.40.50.12780">
    <property type="entry name" value="N-terminal domain of ligase-like"/>
    <property type="match status" value="1"/>
</dbReference>
<evidence type="ECO:0000259" key="1">
    <source>
        <dbReference type="Pfam" id="PF00501"/>
    </source>
</evidence>
<dbReference type="RefSeq" id="XP_007674207.1">
    <property type="nucleotide sequence ID" value="XM_007676017.1"/>
</dbReference>
<dbReference type="GO" id="GO:0016878">
    <property type="term" value="F:acid-thiol ligase activity"/>
    <property type="evidence" value="ECO:0007669"/>
    <property type="project" value="UniProtKB-ARBA"/>
</dbReference>
<accession>M2NJF2</accession>
<proteinExistence type="predicted"/>